<comment type="caution">
    <text evidence="28">The sequence shown here is derived from an EMBL/GenBank/DDBJ whole genome shotgun (WGS) entry which is preliminary data.</text>
</comment>
<dbReference type="Pfam" id="PF13241">
    <property type="entry name" value="NAD_binding_7"/>
    <property type="match status" value="1"/>
</dbReference>
<feature type="domain" description="Sirohaem synthase dimerisation" evidence="26">
    <location>
        <begin position="398"/>
        <end position="455"/>
    </location>
</feature>
<dbReference type="Gene3D" id="1.20.1080.10">
    <property type="entry name" value="Glycerol uptake facilitator protein"/>
    <property type="match status" value="1"/>
</dbReference>
<evidence type="ECO:0000256" key="9">
    <source>
        <dbReference type="ARBA" id="ARBA00022691"/>
    </source>
</evidence>
<dbReference type="SUPFAM" id="SSF75615">
    <property type="entry name" value="Siroheme synthase middle domains-like"/>
    <property type="match status" value="1"/>
</dbReference>
<evidence type="ECO:0000256" key="4">
    <source>
        <dbReference type="ARBA" id="ARBA00022475"/>
    </source>
</evidence>
<keyword evidence="15" id="KW-0456">Lyase</keyword>
<dbReference type="InterPro" id="IPR050161">
    <property type="entry name" value="Siro_Cobalamin_biosynth"/>
</dbReference>
<evidence type="ECO:0000256" key="7">
    <source>
        <dbReference type="ARBA" id="ARBA00022603"/>
    </source>
</evidence>
<comment type="similarity">
    <text evidence="19">Belongs to the FNT transporter (TC 1.A.16) family.</text>
</comment>
<evidence type="ECO:0000256" key="8">
    <source>
        <dbReference type="ARBA" id="ARBA00022679"/>
    </source>
</evidence>
<dbReference type="InterPro" id="IPR006367">
    <property type="entry name" value="Sirohaem_synthase_N"/>
</dbReference>
<evidence type="ECO:0000256" key="3">
    <source>
        <dbReference type="ARBA" id="ARBA00022448"/>
    </source>
</evidence>
<dbReference type="GO" id="GO:0022857">
    <property type="term" value="F:transmembrane transporter activity"/>
    <property type="evidence" value="ECO:0007669"/>
    <property type="project" value="InterPro"/>
</dbReference>
<dbReference type="Pfam" id="PF10414">
    <property type="entry name" value="CysG_dimeriser"/>
    <property type="match status" value="1"/>
</dbReference>
<reference evidence="28 29" key="1">
    <citation type="submission" date="2012-10" db="EMBL/GenBank/DDBJ databases">
        <title>Genome sequencing and analysis of entomopathogenic fungi Beauveria bassiana D1-5.</title>
        <authorList>
            <person name="Li Q."/>
            <person name="Wang L."/>
            <person name="Zhang Z."/>
            <person name="Wang Q."/>
            <person name="Ren J."/>
            <person name="Wang M."/>
            <person name="Xu W."/>
            <person name="Wang J."/>
            <person name="Lu Y."/>
            <person name="Du Q."/>
            <person name="Sun Z."/>
        </authorList>
    </citation>
    <scope>NUCLEOTIDE SEQUENCE [LARGE SCALE GENOMIC DNA]</scope>
    <source>
        <strain evidence="28 29">D1-5</strain>
    </source>
</reference>
<dbReference type="FunFam" id="3.40.1010.10:FF:000001">
    <property type="entry name" value="Siroheme synthase"/>
    <property type="match status" value="1"/>
</dbReference>
<evidence type="ECO:0000259" key="27">
    <source>
        <dbReference type="Pfam" id="PF14824"/>
    </source>
</evidence>
<dbReference type="PROSITE" id="PS00839">
    <property type="entry name" value="SUMT_1"/>
    <property type="match status" value="1"/>
</dbReference>
<dbReference type="CDD" id="cd11642">
    <property type="entry name" value="SUMT"/>
    <property type="match status" value="1"/>
</dbReference>
<dbReference type="InterPro" id="IPR035996">
    <property type="entry name" value="4pyrrol_Methylase_sf"/>
</dbReference>
<evidence type="ECO:0000256" key="16">
    <source>
        <dbReference type="ARBA" id="ARBA00023244"/>
    </source>
</evidence>
<feature type="transmembrane region" description="Helical" evidence="24">
    <location>
        <begin position="226"/>
        <end position="248"/>
    </location>
</feature>
<dbReference type="PROSITE" id="PS01005">
    <property type="entry name" value="FORMATE_NITRITE_TP_1"/>
    <property type="match status" value="1"/>
</dbReference>
<keyword evidence="17" id="KW-0511">Multifunctional enzyme</keyword>
<evidence type="ECO:0000256" key="1">
    <source>
        <dbReference type="ARBA" id="ARBA00004429"/>
    </source>
</evidence>
<dbReference type="InterPro" id="IPR014777">
    <property type="entry name" value="4pyrrole_Mease_sub1"/>
</dbReference>
<dbReference type="InterPro" id="IPR036291">
    <property type="entry name" value="NAD(P)-bd_dom_sf"/>
</dbReference>
<dbReference type="GO" id="GO:0019354">
    <property type="term" value="P:siroheme biosynthetic process"/>
    <property type="evidence" value="ECO:0007669"/>
    <property type="project" value="UniProtKB-UniPathway"/>
</dbReference>
<dbReference type="HAMAP" id="MF_01646">
    <property type="entry name" value="Siroheme_synth"/>
    <property type="match status" value="1"/>
</dbReference>
<comment type="pathway">
    <text evidence="2">Porphyrin-containing compound metabolism; siroheme biosynthesis; sirohydrochlorin from precorrin-2: step 1/1.</text>
</comment>
<dbReference type="Gene3D" id="1.10.8.210">
    <property type="entry name" value="Sirohaem synthase, dimerisation domain"/>
    <property type="match status" value="1"/>
</dbReference>
<evidence type="ECO:0000256" key="13">
    <source>
        <dbReference type="ARBA" id="ARBA00023027"/>
    </source>
</evidence>
<evidence type="ECO:0000256" key="22">
    <source>
        <dbReference type="ARBA" id="ARBA00059587"/>
    </source>
</evidence>
<comment type="catalytic activity">
    <reaction evidence="20">
        <text>siroheme + 2 H(+) = sirohydrochlorin + Fe(2+)</text>
        <dbReference type="Rhea" id="RHEA:24360"/>
        <dbReference type="ChEBI" id="CHEBI:15378"/>
        <dbReference type="ChEBI" id="CHEBI:29033"/>
        <dbReference type="ChEBI" id="CHEBI:58351"/>
        <dbReference type="ChEBI" id="CHEBI:60052"/>
        <dbReference type="EC" id="4.99.1.4"/>
    </reaction>
</comment>
<feature type="transmembrane region" description="Helical" evidence="24">
    <location>
        <begin position="146"/>
        <end position="169"/>
    </location>
</feature>
<keyword evidence="10 24" id="KW-0812">Transmembrane</keyword>
<dbReference type="GO" id="GO:0043115">
    <property type="term" value="F:precorrin-2 dehydrogenase activity"/>
    <property type="evidence" value="ECO:0007669"/>
    <property type="project" value="UniProtKB-EC"/>
</dbReference>
<dbReference type="InterPro" id="IPR003043">
    <property type="entry name" value="Uropor_MeTrfase_CS"/>
</dbReference>
<dbReference type="Pfam" id="PF14824">
    <property type="entry name" value="Sirohm_synth_M"/>
    <property type="match status" value="1"/>
</dbReference>
<evidence type="ECO:0000256" key="11">
    <source>
        <dbReference type="ARBA" id="ARBA00022989"/>
    </source>
</evidence>
<dbReference type="NCBIfam" id="TIGR01470">
    <property type="entry name" value="cysG_Nterm"/>
    <property type="match status" value="1"/>
</dbReference>
<keyword evidence="8 23" id="KW-0808">Transferase</keyword>
<comment type="function">
    <text evidence="22">Multifunctional enzyme that catalyzes the SAM-dependent methylations of uroporphyrinogen III at position C-2 and C-7 to form precorrin-2 via precorrin-1. Then it catalyzes the NAD-dependent ring dehydrogenation of precorrin-2 to yield sirohydrochlorin. Finally, it catalyzes the ferrochelation of sirohydrochlorin to yield siroheme.</text>
</comment>
<evidence type="ECO:0000256" key="17">
    <source>
        <dbReference type="ARBA" id="ARBA00023268"/>
    </source>
</evidence>
<evidence type="ECO:0000259" key="25">
    <source>
        <dbReference type="Pfam" id="PF00590"/>
    </source>
</evidence>
<dbReference type="Gene3D" id="3.30.950.10">
    <property type="entry name" value="Methyltransferase, Cobalt-precorrin-4 Transmethylase, Domain 2"/>
    <property type="match status" value="1"/>
</dbReference>
<dbReference type="InterPro" id="IPR006366">
    <property type="entry name" value="CobA/CysG_C"/>
</dbReference>
<dbReference type="NCBIfam" id="NF008595">
    <property type="entry name" value="PRK11562.1"/>
    <property type="match status" value="1"/>
</dbReference>
<comment type="subcellular location">
    <subcellularLocation>
        <location evidence="1">Cell inner membrane</location>
        <topology evidence="1">Multi-pass membrane protein</topology>
    </subcellularLocation>
</comment>
<dbReference type="FunFam" id="1.10.8.210:FF:000001">
    <property type="entry name" value="Siroheme synthase"/>
    <property type="match status" value="1"/>
</dbReference>
<dbReference type="InterPro" id="IPR014776">
    <property type="entry name" value="4pyrrole_Mease_sub2"/>
</dbReference>
<evidence type="ECO:0000313" key="29">
    <source>
        <dbReference type="Proteomes" id="UP000030106"/>
    </source>
</evidence>
<keyword evidence="5" id="KW-0997">Cell inner membrane</keyword>
<dbReference type="UniPathway" id="UPA00262">
    <property type="reaction ID" value="UER00222"/>
</dbReference>
<feature type="transmembrane region" description="Helical" evidence="24">
    <location>
        <begin position="101"/>
        <end position="126"/>
    </location>
</feature>
<keyword evidence="16" id="KW-0627">Porphyrin biosynthesis</keyword>
<evidence type="ECO:0000256" key="19">
    <source>
        <dbReference type="ARBA" id="ARBA00049660"/>
    </source>
</evidence>
<feature type="transmembrane region" description="Helical" evidence="24">
    <location>
        <begin position="59"/>
        <end position="80"/>
    </location>
</feature>
<dbReference type="InterPro" id="IPR019478">
    <property type="entry name" value="Sirohaem_synthase_dimer_dom"/>
</dbReference>
<feature type="domain" description="Siroheme synthase central" evidence="27">
    <location>
        <begin position="367"/>
        <end position="393"/>
    </location>
</feature>
<evidence type="ECO:0000259" key="26">
    <source>
        <dbReference type="Pfam" id="PF10414"/>
    </source>
</evidence>
<dbReference type="HOGENOM" id="CLU_391269_0_0_1"/>
<proteinExistence type="inferred from homology"/>
<dbReference type="Pfam" id="PF01226">
    <property type="entry name" value="Form_Nir_trans"/>
    <property type="match status" value="1"/>
</dbReference>
<feature type="transmembrane region" description="Helical" evidence="24">
    <location>
        <begin position="181"/>
        <end position="206"/>
    </location>
</feature>
<keyword evidence="7 23" id="KW-0489">Methyltransferase</keyword>
<dbReference type="GO" id="GO:0051266">
    <property type="term" value="F:sirohydrochlorin ferrochelatase activity"/>
    <property type="evidence" value="ECO:0007669"/>
    <property type="project" value="UniProtKB-EC"/>
</dbReference>
<evidence type="ECO:0000256" key="21">
    <source>
        <dbReference type="ARBA" id="ARBA00052360"/>
    </source>
</evidence>
<dbReference type="Gene3D" id="3.40.50.720">
    <property type="entry name" value="NAD(P)-binding Rossmann-like Domain"/>
    <property type="match status" value="1"/>
</dbReference>
<evidence type="ECO:0000256" key="5">
    <source>
        <dbReference type="ARBA" id="ARBA00022519"/>
    </source>
</evidence>
<keyword evidence="9" id="KW-0949">S-adenosyl-L-methionine</keyword>
<name>A0A0A2W0K2_BEABA</name>
<dbReference type="PANTHER" id="PTHR45790:SF1">
    <property type="entry name" value="SIROHEME SYNTHASE"/>
    <property type="match status" value="1"/>
</dbReference>
<evidence type="ECO:0000256" key="2">
    <source>
        <dbReference type="ARBA" id="ARBA00005010"/>
    </source>
</evidence>
<evidence type="ECO:0000256" key="24">
    <source>
        <dbReference type="SAM" id="Phobius"/>
    </source>
</evidence>
<dbReference type="PROSITE" id="PS01006">
    <property type="entry name" value="FORMATE_NITRITE_TP_2"/>
    <property type="match status" value="1"/>
</dbReference>
<dbReference type="GO" id="GO:0051287">
    <property type="term" value="F:NAD binding"/>
    <property type="evidence" value="ECO:0007669"/>
    <property type="project" value="InterPro"/>
</dbReference>
<evidence type="ECO:0000256" key="18">
    <source>
        <dbReference type="ARBA" id="ARBA00047561"/>
    </source>
</evidence>
<keyword evidence="14 24" id="KW-0472">Membrane</keyword>
<dbReference type="InterPro" id="IPR012409">
    <property type="entry name" value="Sirohaem_synth"/>
</dbReference>
<protein>
    <submittedName>
        <fullName evidence="28">Siroheme synthase</fullName>
    </submittedName>
</protein>
<comment type="catalytic activity">
    <reaction evidence="18">
        <text>precorrin-2 + NAD(+) = sirohydrochlorin + NADH + 2 H(+)</text>
        <dbReference type="Rhea" id="RHEA:15613"/>
        <dbReference type="ChEBI" id="CHEBI:15378"/>
        <dbReference type="ChEBI" id="CHEBI:57540"/>
        <dbReference type="ChEBI" id="CHEBI:57945"/>
        <dbReference type="ChEBI" id="CHEBI:58351"/>
        <dbReference type="ChEBI" id="CHEBI:58827"/>
        <dbReference type="EC" id="1.3.1.76"/>
    </reaction>
</comment>
<evidence type="ECO:0000256" key="6">
    <source>
        <dbReference type="ARBA" id="ARBA00022573"/>
    </source>
</evidence>
<gene>
    <name evidence="28" type="ORF">BBAD15_g783</name>
</gene>
<keyword evidence="4" id="KW-1003">Cell membrane</keyword>
<dbReference type="InterPro" id="IPR037115">
    <property type="entry name" value="Sirohaem_synt_dimer_dom_sf"/>
</dbReference>
<evidence type="ECO:0000256" key="14">
    <source>
        <dbReference type="ARBA" id="ARBA00023136"/>
    </source>
</evidence>
<feature type="transmembrane region" description="Helical" evidence="24">
    <location>
        <begin position="25"/>
        <end position="47"/>
    </location>
</feature>
<evidence type="ECO:0000256" key="23">
    <source>
        <dbReference type="RuleBase" id="RU003960"/>
    </source>
</evidence>
<evidence type="ECO:0000256" key="20">
    <source>
        <dbReference type="ARBA" id="ARBA00050977"/>
    </source>
</evidence>
<dbReference type="InterPro" id="IPR028281">
    <property type="entry name" value="Sirohaem_synthase_central"/>
</dbReference>
<dbReference type="InterPro" id="IPR024002">
    <property type="entry name" value="For/NO2_transpt_CS"/>
</dbReference>
<dbReference type="GO" id="GO:0005886">
    <property type="term" value="C:plasma membrane"/>
    <property type="evidence" value="ECO:0007669"/>
    <property type="project" value="UniProtKB-SubCell"/>
</dbReference>
<organism evidence="28 29">
    <name type="scientific">Beauveria bassiana D1-5</name>
    <dbReference type="NCBI Taxonomy" id="1245745"/>
    <lineage>
        <taxon>Eukaryota</taxon>
        <taxon>Fungi</taxon>
        <taxon>Dikarya</taxon>
        <taxon>Ascomycota</taxon>
        <taxon>Pezizomycotina</taxon>
        <taxon>Sordariomycetes</taxon>
        <taxon>Hypocreomycetidae</taxon>
        <taxon>Hypocreales</taxon>
        <taxon>Cordycipitaceae</taxon>
        <taxon>Beauveria</taxon>
    </lineage>
</organism>
<accession>A0A0A2W0K2</accession>
<dbReference type="InterPro" id="IPR000878">
    <property type="entry name" value="4pyrrol_Mease"/>
</dbReference>
<dbReference type="GO" id="GO:0032259">
    <property type="term" value="P:methylation"/>
    <property type="evidence" value="ECO:0007669"/>
    <property type="project" value="UniProtKB-KW"/>
</dbReference>
<dbReference type="InterPro" id="IPR023271">
    <property type="entry name" value="Aquaporin-like"/>
</dbReference>
<dbReference type="InterPro" id="IPR000292">
    <property type="entry name" value="For/NO2_transpt"/>
</dbReference>
<dbReference type="FunFam" id="3.30.160.110:FF:000001">
    <property type="entry name" value="Siroheme synthase"/>
    <property type="match status" value="1"/>
</dbReference>
<dbReference type="PROSITE" id="PS00840">
    <property type="entry name" value="SUMT_2"/>
    <property type="match status" value="1"/>
</dbReference>
<feature type="domain" description="Tetrapyrrole methylase" evidence="25">
    <location>
        <begin position="466"/>
        <end position="674"/>
    </location>
</feature>
<dbReference type="Gene3D" id="3.30.160.110">
    <property type="entry name" value="Siroheme synthase, domain 2"/>
    <property type="match status" value="1"/>
</dbReference>
<dbReference type="NCBIfam" id="NF004790">
    <property type="entry name" value="PRK06136.1"/>
    <property type="match status" value="1"/>
</dbReference>
<dbReference type="GO" id="GO:0004851">
    <property type="term" value="F:uroporphyrin-III C-methyltransferase activity"/>
    <property type="evidence" value="ECO:0007669"/>
    <property type="project" value="UniProtKB-EC"/>
</dbReference>
<dbReference type="SUPFAM" id="SSF51735">
    <property type="entry name" value="NAD(P)-binding Rossmann-fold domains"/>
    <property type="match status" value="1"/>
</dbReference>
<dbReference type="Proteomes" id="UP000030106">
    <property type="component" value="Unassembled WGS sequence"/>
</dbReference>
<dbReference type="EMBL" id="ANFO01000041">
    <property type="protein sequence ID" value="KGQ13438.1"/>
    <property type="molecule type" value="Genomic_DNA"/>
</dbReference>
<evidence type="ECO:0000256" key="12">
    <source>
        <dbReference type="ARBA" id="ARBA00023002"/>
    </source>
</evidence>
<dbReference type="FunFam" id="1.20.1080.10:FF:000008">
    <property type="entry name" value="Nitrite transporter NirC"/>
    <property type="match status" value="1"/>
</dbReference>
<keyword evidence="13" id="KW-0520">NAD</keyword>
<dbReference type="NCBIfam" id="TIGR01469">
    <property type="entry name" value="cobA_cysG_Cterm"/>
    <property type="match status" value="1"/>
</dbReference>
<comment type="similarity">
    <text evidence="23">Belongs to the precorrin methyltransferase family.</text>
</comment>
<sequence length="705" mass="76229">MFTDTINKCAANAARINRLSQKNPLGFWVSSAMAGAYVGLGIILIFTLGNLLDPTIRPLVMGATFGIALTLVIIAGSELFTGHTMFLTFGVKAGTISHGQMWAILPQTWLGNLLGSVFVALLYSWGGGSLLPVDTSIVHAVALAKTTAPAMVLFFKGALCNWLVCLAIWMAIRTEGAAKFIAIWWCLLAFIASGYEHSIANMTLFALSWFGHHSEAYTLSGIGHNLLWVTLGNTLSGVVFMGLGYWYATPKAERPQPAAAGAPETARGGDVAERKARLLLEAGARITVNALEFSPQFKVWAEQNMLTLAEGAFSETLLDESWLAIAATDDDEVNQQVSDAAESRRIFCNVVDAPKQASFIMPSIIDRSPLMVAVSSGGTSPVLARLLREKLEASLPLHLGKIAAFAGTLRGRVKQTFATMGERRRFWEKFFTNDRLAQYLANEDQLAVEKETESLFSTPLDHRGEVVLVGAGPGDAGLLTLKGLQQIQQADVVVYDRLVSDDIMNLVRRDADRVFVGKRAGYHCVPQEEINQILLREAQKGKRVVRLKGGDPFIFGRGGEELETLCNGGIPFSVVPGITAASGCSAYSGIPLTHRDYAQSVRLVTGHLKTGGELDWANLAAEKQTLVFYMGLNQASAIQQQLIAHGMEESMPVALVENGTAVNQRVVDGTLNQLGELATQVGSPALIIVGRVVGLRDKLNWFSNH</sequence>
<keyword evidence="12" id="KW-0560">Oxidoreductase</keyword>
<dbReference type="SUPFAM" id="SSF53790">
    <property type="entry name" value="Tetrapyrrole methylase"/>
    <property type="match status" value="1"/>
</dbReference>
<keyword evidence="6" id="KW-0169">Cobalamin biosynthesis</keyword>
<evidence type="ECO:0000313" key="28">
    <source>
        <dbReference type="EMBL" id="KGQ13438.1"/>
    </source>
</evidence>
<keyword evidence="3" id="KW-0813">Transport</keyword>
<dbReference type="STRING" id="1245745.A0A0A2W0K2"/>
<dbReference type="NCBIfam" id="TIGR00790">
    <property type="entry name" value="fnt"/>
    <property type="match status" value="1"/>
</dbReference>
<dbReference type="PANTHER" id="PTHR45790">
    <property type="entry name" value="SIROHEME SYNTHASE-RELATED"/>
    <property type="match status" value="1"/>
</dbReference>
<comment type="catalytic activity">
    <reaction evidence="21">
        <text>uroporphyrinogen III + 2 S-adenosyl-L-methionine = precorrin-2 + 2 S-adenosyl-L-homocysteine + H(+)</text>
        <dbReference type="Rhea" id="RHEA:32459"/>
        <dbReference type="ChEBI" id="CHEBI:15378"/>
        <dbReference type="ChEBI" id="CHEBI:57308"/>
        <dbReference type="ChEBI" id="CHEBI:57856"/>
        <dbReference type="ChEBI" id="CHEBI:58827"/>
        <dbReference type="ChEBI" id="CHEBI:59789"/>
        <dbReference type="EC" id="2.1.1.107"/>
    </reaction>
</comment>
<keyword evidence="11 24" id="KW-1133">Transmembrane helix</keyword>
<evidence type="ECO:0000256" key="10">
    <source>
        <dbReference type="ARBA" id="ARBA00022692"/>
    </source>
</evidence>
<dbReference type="Gene3D" id="3.40.1010.10">
    <property type="entry name" value="Cobalt-precorrin-4 Transmethylase, Domain 1"/>
    <property type="match status" value="1"/>
</dbReference>
<evidence type="ECO:0000256" key="15">
    <source>
        <dbReference type="ARBA" id="ARBA00023239"/>
    </source>
</evidence>
<dbReference type="NCBIfam" id="NF007922">
    <property type="entry name" value="PRK10637.1"/>
    <property type="match status" value="1"/>
</dbReference>
<dbReference type="AlphaFoldDB" id="A0A0A2W0K2"/>
<dbReference type="Pfam" id="PF00590">
    <property type="entry name" value="TP_methylase"/>
    <property type="match status" value="1"/>
</dbReference>
<dbReference type="FunFam" id="3.30.950.10:FF:000001">
    <property type="entry name" value="Siroheme synthase"/>
    <property type="match status" value="1"/>
</dbReference>